<name>A0ABN8ZLR5_RANTA</name>
<feature type="region of interest" description="Disordered" evidence="1">
    <location>
        <begin position="220"/>
        <end position="259"/>
    </location>
</feature>
<feature type="compositionally biased region" description="Low complexity" evidence="1">
    <location>
        <begin position="69"/>
        <end position="87"/>
    </location>
</feature>
<evidence type="ECO:0000256" key="1">
    <source>
        <dbReference type="SAM" id="MobiDB-lite"/>
    </source>
</evidence>
<feature type="region of interest" description="Disordered" evidence="1">
    <location>
        <begin position="162"/>
        <end position="206"/>
    </location>
</feature>
<feature type="compositionally biased region" description="Polar residues" evidence="1">
    <location>
        <begin position="179"/>
        <end position="195"/>
    </location>
</feature>
<feature type="compositionally biased region" description="Pro residues" evidence="1">
    <location>
        <begin position="30"/>
        <end position="45"/>
    </location>
</feature>
<dbReference type="Proteomes" id="UP001176941">
    <property type="component" value="Chromosome 4"/>
</dbReference>
<feature type="region of interest" description="Disordered" evidence="1">
    <location>
        <begin position="1"/>
        <end position="87"/>
    </location>
</feature>
<organism evidence="2 3">
    <name type="scientific">Rangifer tarandus platyrhynchus</name>
    <name type="common">Svalbard reindeer</name>
    <dbReference type="NCBI Taxonomy" id="3082113"/>
    <lineage>
        <taxon>Eukaryota</taxon>
        <taxon>Metazoa</taxon>
        <taxon>Chordata</taxon>
        <taxon>Craniata</taxon>
        <taxon>Vertebrata</taxon>
        <taxon>Euteleostomi</taxon>
        <taxon>Mammalia</taxon>
        <taxon>Eutheria</taxon>
        <taxon>Laurasiatheria</taxon>
        <taxon>Artiodactyla</taxon>
        <taxon>Ruminantia</taxon>
        <taxon>Pecora</taxon>
        <taxon>Cervidae</taxon>
        <taxon>Odocoileinae</taxon>
        <taxon>Rangifer</taxon>
    </lineage>
</organism>
<evidence type="ECO:0000313" key="3">
    <source>
        <dbReference type="Proteomes" id="UP001176941"/>
    </source>
</evidence>
<evidence type="ECO:0000313" key="2">
    <source>
        <dbReference type="EMBL" id="CAI9174425.1"/>
    </source>
</evidence>
<keyword evidence="3" id="KW-1185">Reference proteome</keyword>
<dbReference type="EMBL" id="OX459940">
    <property type="protein sequence ID" value="CAI9174425.1"/>
    <property type="molecule type" value="Genomic_DNA"/>
</dbReference>
<accession>A0ABN8ZLR5</accession>
<sequence length="302" mass="30428">MDTAPAPFGSAPSPLSPPPTCGAAGSLPSTAPPSPAQPRPAPPARRSPGRARPWPPPRACPSPAERRAAGAAGPRGRAREQAAAPAHWPLPLAAIRAAAARAWAGRGAGGGRGERLCFQPRVRRRPGLAGGAGGTAPRPEAAAAAAALFPAAASPVLSVVSPPAAGNGRERGGGRETPTDPQSMFSFRTGTLTPEESSDGAGEARVDSQLASVCEQQCVGSRPRSELPPAPPAVPESALSHSRPLPTALPTALSYGTPKQSRCSTQATRAPDTCQCTSCGGLAAAADRELLCRAACVSISQW</sequence>
<protein>
    <submittedName>
        <fullName evidence="2">Uncharacterized protein</fullName>
    </submittedName>
</protein>
<reference evidence="2" key="1">
    <citation type="submission" date="2023-04" db="EMBL/GenBank/DDBJ databases">
        <authorList>
            <consortium name="ELIXIR-Norway"/>
        </authorList>
    </citation>
    <scope>NUCLEOTIDE SEQUENCE [LARGE SCALE GENOMIC DNA]</scope>
</reference>
<gene>
    <name evidence="2" type="ORF">MRATA1EN1_LOCUS23387</name>
</gene>
<proteinExistence type="predicted"/>
<feature type="compositionally biased region" description="Basic and acidic residues" evidence="1">
    <location>
        <begin position="168"/>
        <end position="178"/>
    </location>
</feature>